<feature type="compositionally biased region" description="Basic and acidic residues" evidence="1">
    <location>
        <begin position="10"/>
        <end position="35"/>
    </location>
</feature>
<keyword evidence="2" id="KW-0812">Transmembrane</keyword>
<comment type="caution">
    <text evidence="3">The sequence shown here is derived from an EMBL/GenBank/DDBJ whole genome shotgun (WGS) entry which is preliminary data.</text>
</comment>
<accession>A0ABT7V6S7</accession>
<evidence type="ECO:0000313" key="3">
    <source>
        <dbReference type="EMBL" id="MDM8274191.1"/>
    </source>
</evidence>
<keyword evidence="2" id="KW-1133">Transmembrane helix</keyword>
<feature type="transmembrane region" description="Helical" evidence="2">
    <location>
        <begin position="135"/>
        <end position="153"/>
    </location>
</feature>
<evidence type="ECO:0000256" key="1">
    <source>
        <dbReference type="SAM" id="MobiDB-lite"/>
    </source>
</evidence>
<protein>
    <submittedName>
        <fullName evidence="3">Uncharacterized protein</fullName>
    </submittedName>
</protein>
<evidence type="ECO:0000313" key="4">
    <source>
        <dbReference type="Proteomes" id="UP001529421"/>
    </source>
</evidence>
<dbReference type="Proteomes" id="UP001529421">
    <property type="component" value="Unassembled WGS sequence"/>
</dbReference>
<keyword evidence="4" id="KW-1185">Reference proteome</keyword>
<feature type="compositionally biased region" description="Low complexity" evidence="1">
    <location>
        <begin position="51"/>
        <end position="79"/>
    </location>
</feature>
<sequence>MADQDTPLTDAERAELEQLRAEKARRERAELEQLRAEAAGTVSAQVHQEASETPEPNPEAAAGPAYETAGAAPASEVPQAPAPQPADVTSRPGAASSEAHAAPPRQRERSFGERMVLSEGEDEDGVPSMPPAQKIIIAIALVAFICGAVYVALSNAGALG</sequence>
<evidence type="ECO:0000256" key="2">
    <source>
        <dbReference type="SAM" id="Phobius"/>
    </source>
</evidence>
<keyword evidence="2" id="KW-0472">Membrane</keyword>
<proteinExistence type="predicted"/>
<organism evidence="3 4">
    <name type="scientific">Enorma phocaeensis</name>
    <dbReference type="NCBI Taxonomy" id="1871019"/>
    <lineage>
        <taxon>Bacteria</taxon>
        <taxon>Bacillati</taxon>
        <taxon>Actinomycetota</taxon>
        <taxon>Coriobacteriia</taxon>
        <taxon>Coriobacteriales</taxon>
        <taxon>Coriobacteriaceae</taxon>
        <taxon>Enorma</taxon>
    </lineage>
</organism>
<name>A0ABT7V6S7_9ACTN</name>
<dbReference type="EMBL" id="JAUDDZ010000001">
    <property type="protein sequence ID" value="MDM8274191.1"/>
    <property type="molecule type" value="Genomic_DNA"/>
</dbReference>
<gene>
    <name evidence="3" type="ORF">QUW28_01575</name>
</gene>
<feature type="region of interest" description="Disordered" evidence="1">
    <location>
        <begin position="1"/>
        <end position="128"/>
    </location>
</feature>
<dbReference type="RefSeq" id="WP_289543992.1">
    <property type="nucleotide sequence ID" value="NZ_JAUDDZ010000001.1"/>
</dbReference>
<reference evidence="4" key="1">
    <citation type="submission" date="2023-06" db="EMBL/GenBank/DDBJ databases">
        <title>Identification and characterization of horizontal gene transfer across gut microbiota members of farm animals based on homology search.</title>
        <authorList>
            <person name="Zeman M."/>
            <person name="Kubasova T."/>
            <person name="Jahodarova E."/>
            <person name="Nykrynova M."/>
            <person name="Rychlik I."/>
        </authorList>
    </citation>
    <scope>NUCLEOTIDE SEQUENCE [LARGE SCALE GENOMIC DNA]</scope>
    <source>
        <strain evidence="4">154_Feed</strain>
    </source>
</reference>